<keyword evidence="1" id="KW-1133">Transmembrane helix</keyword>
<dbReference type="Proteomes" id="UP001597120">
    <property type="component" value="Unassembled WGS sequence"/>
</dbReference>
<proteinExistence type="predicted"/>
<dbReference type="InterPro" id="IPR054381">
    <property type="entry name" value="CydS"/>
</dbReference>
<protein>
    <submittedName>
        <fullName evidence="2">Uncharacterized protein</fullName>
    </submittedName>
</protein>
<keyword evidence="1" id="KW-0472">Membrane</keyword>
<evidence type="ECO:0000256" key="1">
    <source>
        <dbReference type="SAM" id="Phobius"/>
    </source>
</evidence>
<evidence type="ECO:0000313" key="3">
    <source>
        <dbReference type="Proteomes" id="UP001597120"/>
    </source>
</evidence>
<dbReference type="RefSeq" id="WP_379288667.1">
    <property type="nucleotide sequence ID" value="NZ_JBHTIU010000039.1"/>
</dbReference>
<sequence>MDFFLIMIAPPLVIVISIIILFLWGPHFKPKE</sequence>
<dbReference type="EMBL" id="JBHTIU010000039">
    <property type="protein sequence ID" value="MFD0870155.1"/>
    <property type="molecule type" value="Genomic_DNA"/>
</dbReference>
<reference evidence="3" key="1">
    <citation type="journal article" date="2019" name="Int. J. Syst. Evol. Microbiol.">
        <title>The Global Catalogue of Microorganisms (GCM) 10K type strain sequencing project: providing services to taxonomists for standard genome sequencing and annotation.</title>
        <authorList>
            <consortium name="The Broad Institute Genomics Platform"/>
            <consortium name="The Broad Institute Genome Sequencing Center for Infectious Disease"/>
            <person name="Wu L."/>
            <person name="Ma J."/>
        </authorList>
    </citation>
    <scope>NUCLEOTIDE SEQUENCE [LARGE SCALE GENOMIC DNA]</scope>
    <source>
        <strain evidence="3">CCUG 57263</strain>
    </source>
</reference>
<keyword evidence="3" id="KW-1185">Reference proteome</keyword>
<comment type="caution">
    <text evidence="2">The sequence shown here is derived from an EMBL/GenBank/DDBJ whole genome shotgun (WGS) entry which is preliminary data.</text>
</comment>
<dbReference type="Pfam" id="PF22282">
    <property type="entry name" value="CydS"/>
    <property type="match status" value="1"/>
</dbReference>
<organism evidence="2 3">
    <name type="scientific">Paenibacillus residui</name>
    <dbReference type="NCBI Taxonomy" id="629724"/>
    <lineage>
        <taxon>Bacteria</taxon>
        <taxon>Bacillati</taxon>
        <taxon>Bacillota</taxon>
        <taxon>Bacilli</taxon>
        <taxon>Bacillales</taxon>
        <taxon>Paenibacillaceae</taxon>
        <taxon>Paenibacillus</taxon>
    </lineage>
</organism>
<keyword evidence="1" id="KW-0812">Transmembrane</keyword>
<accession>A0ABW3DDL1</accession>
<feature type="transmembrane region" description="Helical" evidence="1">
    <location>
        <begin position="6"/>
        <end position="24"/>
    </location>
</feature>
<evidence type="ECO:0000313" key="2">
    <source>
        <dbReference type="EMBL" id="MFD0870155.1"/>
    </source>
</evidence>
<gene>
    <name evidence="2" type="ORF">ACFQ03_13420</name>
</gene>
<name>A0ABW3DDL1_9BACL</name>